<organism evidence="3 4">
    <name type="scientific">Cadophora malorum</name>
    <dbReference type="NCBI Taxonomy" id="108018"/>
    <lineage>
        <taxon>Eukaryota</taxon>
        <taxon>Fungi</taxon>
        <taxon>Dikarya</taxon>
        <taxon>Ascomycota</taxon>
        <taxon>Pezizomycotina</taxon>
        <taxon>Leotiomycetes</taxon>
        <taxon>Helotiales</taxon>
        <taxon>Ploettnerulaceae</taxon>
        <taxon>Cadophora</taxon>
    </lineage>
</organism>
<dbReference type="GO" id="GO:0004526">
    <property type="term" value="F:ribonuclease P activity"/>
    <property type="evidence" value="ECO:0007669"/>
    <property type="project" value="TreeGrafter"/>
</dbReference>
<feature type="region of interest" description="Disordered" evidence="1">
    <location>
        <begin position="1"/>
        <end position="26"/>
    </location>
</feature>
<dbReference type="GO" id="GO:0000172">
    <property type="term" value="C:ribonuclease MRP complex"/>
    <property type="evidence" value="ECO:0007669"/>
    <property type="project" value="InterPro"/>
</dbReference>
<evidence type="ECO:0000259" key="2">
    <source>
        <dbReference type="Pfam" id="PF20976"/>
    </source>
</evidence>
<feature type="compositionally biased region" description="Polar residues" evidence="1">
    <location>
        <begin position="1"/>
        <end position="18"/>
    </location>
</feature>
<dbReference type="GO" id="GO:0000171">
    <property type="term" value="F:ribonuclease MRP activity"/>
    <property type="evidence" value="ECO:0007669"/>
    <property type="project" value="TreeGrafter"/>
</dbReference>
<dbReference type="PANTHER" id="PTHR28173">
    <property type="entry name" value="RIBONUCLEASES P/MRP PROTEIN SUBUNIT POP8"/>
    <property type="match status" value="1"/>
</dbReference>
<accession>A0A8H7TDL1</accession>
<reference evidence="3" key="1">
    <citation type="submission" date="2021-02" db="EMBL/GenBank/DDBJ databases">
        <title>Genome sequence Cadophora malorum strain M34.</title>
        <authorList>
            <person name="Stefanovic E."/>
            <person name="Vu D."/>
            <person name="Scully C."/>
            <person name="Dijksterhuis J."/>
            <person name="Roader J."/>
            <person name="Houbraken J."/>
        </authorList>
    </citation>
    <scope>NUCLEOTIDE SEQUENCE</scope>
    <source>
        <strain evidence="3">M34</strain>
    </source>
</reference>
<dbReference type="Pfam" id="PF20976">
    <property type="entry name" value="Pop8"/>
    <property type="match status" value="1"/>
</dbReference>
<protein>
    <recommendedName>
        <fullName evidence="2">Ribonucleases P/MRP subunit Pop8-like domain-containing protein</fullName>
    </recommendedName>
</protein>
<sequence>MASDGNIASTADQKSSQQKLHRGHEITSKTIKTPQFSYVCLQLVSESPSGTGSQLDSLTVRSYIGSALNQFLGLTGSAISIDILKVEGKETWIRVPREDLSHVLAAVGGWIGGSEMSGKMGWRIKTSGNWLSVLVAQREADQIWNQ</sequence>
<dbReference type="OrthoDB" id="5530243at2759"/>
<dbReference type="AlphaFoldDB" id="A0A8H7TDL1"/>
<dbReference type="EMBL" id="JAFJYH010000172">
    <property type="protein sequence ID" value="KAG4416868.1"/>
    <property type="molecule type" value="Genomic_DNA"/>
</dbReference>
<proteinExistence type="predicted"/>
<evidence type="ECO:0000313" key="3">
    <source>
        <dbReference type="EMBL" id="KAG4416868.1"/>
    </source>
</evidence>
<feature type="domain" description="Ribonucleases P/MRP subunit Pop8-like" evidence="2">
    <location>
        <begin position="35"/>
        <end position="110"/>
    </location>
</feature>
<dbReference type="InterPro" id="IPR049128">
    <property type="entry name" value="Pop8-like_dom"/>
</dbReference>
<dbReference type="PANTHER" id="PTHR28173:SF1">
    <property type="entry name" value="RIBONUCLEASES P_MRP PROTEIN SUBUNIT POP8"/>
    <property type="match status" value="1"/>
</dbReference>
<dbReference type="GO" id="GO:0034965">
    <property type="term" value="P:intronic box C/D snoRNA processing"/>
    <property type="evidence" value="ECO:0007669"/>
    <property type="project" value="TreeGrafter"/>
</dbReference>
<dbReference type="InterPro" id="IPR020347">
    <property type="entry name" value="Pop8"/>
</dbReference>
<comment type="caution">
    <text evidence="3">The sequence shown here is derived from an EMBL/GenBank/DDBJ whole genome shotgun (WGS) entry which is preliminary data.</text>
</comment>
<gene>
    <name evidence="3" type="ORF">IFR04_010010</name>
</gene>
<dbReference type="GO" id="GO:0000294">
    <property type="term" value="P:nuclear-transcribed mRNA catabolic process, RNase MRP-dependent"/>
    <property type="evidence" value="ECO:0007669"/>
    <property type="project" value="TreeGrafter"/>
</dbReference>
<evidence type="ECO:0000256" key="1">
    <source>
        <dbReference type="SAM" id="MobiDB-lite"/>
    </source>
</evidence>
<name>A0A8H7TDL1_9HELO</name>
<dbReference type="GO" id="GO:0005655">
    <property type="term" value="C:nucleolar ribonuclease P complex"/>
    <property type="evidence" value="ECO:0007669"/>
    <property type="project" value="InterPro"/>
</dbReference>
<dbReference type="Proteomes" id="UP000664132">
    <property type="component" value="Unassembled WGS sequence"/>
</dbReference>
<dbReference type="GO" id="GO:0008033">
    <property type="term" value="P:tRNA processing"/>
    <property type="evidence" value="ECO:0007669"/>
    <property type="project" value="InterPro"/>
</dbReference>
<keyword evidence="4" id="KW-1185">Reference proteome</keyword>
<evidence type="ECO:0000313" key="4">
    <source>
        <dbReference type="Proteomes" id="UP000664132"/>
    </source>
</evidence>